<dbReference type="GO" id="GO:0005975">
    <property type="term" value="P:carbohydrate metabolic process"/>
    <property type="evidence" value="ECO:0007669"/>
    <property type="project" value="InterPro"/>
</dbReference>
<gene>
    <name evidence="4" type="ORF">PPROV_000091900</name>
</gene>
<dbReference type="EMBL" id="BNJQ01000002">
    <property type="protein sequence ID" value="GHP02162.1"/>
    <property type="molecule type" value="Genomic_DNA"/>
</dbReference>
<reference evidence="4" key="1">
    <citation type="submission" date="2020-10" db="EMBL/GenBank/DDBJ databases">
        <title>Unveiling of a novel bifunctional photoreceptor, Dualchrome1, isolated from a cosmopolitan green alga.</title>
        <authorList>
            <person name="Suzuki S."/>
            <person name="Kawachi M."/>
        </authorList>
    </citation>
    <scope>NUCLEOTIDE SEQUENCE</scope>
    <source>
        <strain evidence="4">NIES 2893</strain>
    </source>
</reference>
<accession>A0A830H6I7</accession>
<proteinExistence type="predicted"/>
<keyword evidence="1" id="KW-0378">Hydrolase</keyword>
<dbReference type="InterPro" id="IPR017853">
    <property type="entry name" value="GH"/>
</dbReference>
<dbReference type="AlphaFoldDB" id="A0A830H6I7"/>
<evidence type="ECO:0000259" key="3">
    <source>
        <dbReference type="SMART" id="SM00642"/>
    </source>
</evidence>
<evidence type="ECO:0000313" key="4">
    <source>
        <dbReference type="EMBL" id="GHP02162.1"/>
    </source>
</evidence>
<organism evidence="4 5">
    <name type="scientific">Pycnococcus provasolii</name>
    <dbReference type="NCBI Taxonomy" id="41880"/>
    <lineage>
        <taxon>Eukaryota</taxon>
        <taxon>Viridiplantae</taxon>
        <taxon>Chlorophyta</taxon>
        <taxon>Pseudoscourfieldiophyceae</taxon>
        <taxon>Pseudoscourfieldiales</taxon>
        <taxon>Pycnococcaceae</taxon>
        <taxon>Pycnococcus</taxon>
    </lineage>
</organism>
<dbReference type="InterPro" id="IPR006047">
    <property type="entry name" value="GH13_cat_dom"/>
</dbReference>
<dbReference type="PANTHER" id="PTHR10357">
    <property type="entry name" value="ALPHA-AMYLASE FAMILY MEMBER"/>
    <property type="match status" value="1"/>
</dbReference>
<feature type="domain" description="Glycosyl hydrolase family 13 catalytic" evidence="3">
    <location>
        <begin position="44"/>
        <end position="476"/>
    </location>
</feature>
<sequence>MASMLALQRENPFTYTYRLAPAGKSFGGGAGALSWVVDSALVYQIFPDRFYRLNLENDVDAASLNDFYDGGGATLYEAWDAPPTIRGFKGGTLDGITAKLDYLSSIGVDVLYLCPVTQSAANHRYHPNDYFKVDDMLGGDDALKTLVDAAHDRGMRVVLDAVYNHTGRGFFAFQSLLENGEQSPYADWYFLGEETSKLTGEPKKVKPFPVRAYPDESAGEVANFRCWWNIPELPTLNFECEAVQEHLLAASEHFLQDTFKVDGYRLDYPIDIPRDFWAAFREACHATFRDTHPSKNEVPWLVGEVFGLCPDWLGKDGAFDGTMNYALGSNLLGLAIQPSADGLPEELEAIGGEYSIKPMGVEEFAVNVQSYMMAYDRAGVAGEESITTTAHFTNMNLLGSHDTPRVLTIADGDGEAVRLAMSLMFTFPGAPMVFSGDEVGVDGGRDPAMRKGFPWHAQETWDMQTLEHVRNLSALRKDVEALRRGGFQRIEVNGAKSAYAFMRMLDVDENGIVKADGSAVVVVNADGADACDVNVTLPEKCTAARGVDIRYGSETQAASIQGDDSKTVRIDRVAQRSIAVVTLK</sequence>
<evidence type="ECO:0000256" key="2">
    <source>
        <dbReference type="ARBA" id="ARBA00023295"/>
    </source>
</evidence>
<dbReference type="PANTHER" id="PTHR10357:SF210">
    <property type="entry name" value="MALTODEXTRIN GLUCOSIDASE"/>
    <property type="match status" value="1"/>
</dbReference>
<dbReference type="CDD" id="cd11338">
    <property type="entry name" value="AmyAc_CMD"/>
    <property type="match status" value="1"/>
</dbReference>
<evidence type="ECO:0000256" key="1">
    <source>
        <dbReference type="ARBA" id="ARBA00022801"/>
    </source>
</evidence>
<dbReference type="SMART" id="SM00642">
    <property type="entry name" value="Aamy"/>
    <property type="match status" value="1"/>
</dbReference>
<evidence type="ECO:0000313" key="5">
    <source>
        <dbReference type="Proteomes" id="UP000660262"/>
    </source>
</evidence>
<dbReference type="Pfam" id="PF00128">
    <property type="entry name" value="Alpha-amylase"/>
    <property type="match status" value="2"/>
</dbReference>
<dbReference type="SUPFAM" id="SSF51445">
    <property type="entry name" value="(Trans)glycosidases"/>
    <property type="match status" value="1"/>
</dbReference>
<protein>
    <recommendedName>
        <fullName evidence="3">Glycosyl hydrolase family 13 catalytic domain-containing protein</fullName>
    </recommendedName>
</protein>
<name>A0A830H6I7_9CHLO</name>
<dbReference type="Gene3D" id="3.20.20.80">
    <property type="entry name" value="Glycosidases"/>
    <property type="match status" value="1"/>
</dbReference>
<keyword evidence="2" id="KW-0326">Glycosidase</keyword>
<dbReference type="Proteomes" id="UP000660262">
    <property type="component" value="Unassembled WGS sequence"/>
</dbReference>
<comment type="caution">
    <text evidence="4">The sequence shown here is derived from an EMBL/GenBank/DDBJ whole genome shotgun (WGS) entry which is preliminary data.</text>
</comment>
<keyword evidence="5" id="KW-1185">Reference proteome</keyword>
<dbReference type="GO" id="GO:0016798">
    <property type="term" value="F:hydrolase activity, acting on glycosyl bonds"/>
    <property type="evidence" value="ECO:0007669"/>
    <property type="project" value="UniProtKB-KW"/>
</dbReference>
<dbReference type="OrthoDB" id="564399at2759"/>